<keyword evidence="1" id="KW-0812">Transmembrane</keyword>
<feature type="transmembrane region" description="Helical" evidence="1">
    <location>
        <begin position="165"/>
        <end position="185"/>
    </location>
</feature>
<protein>
    <submittedName>
        <fullName evidence="3">Peptidoglycan/LPS O-acetylase OafA/YrhL, contains acyltransferase and SGNH-hydrolase domains</fullName>
    </submittedName>
</protein>
<keyword evidence="3" id="KW-0378">Hydrolase</keyword>
<feature type="transmembrane region" description="Helical" evidence="1">
    <location>
        <begin position="12"/>
        <end position="32"/>
    </location>
</feature>
<keyword evidence="3" id="KW-0808">Transferase</keyword>
<feature type="transmembrane region" description="Helical" evidence="1">
    <location>
        <begin position="327"/>
        <end position="344"/>
    </location>
</feature>
<dbReference type="InterPro" id="IPR050879">
    <property type="entry name" value="Acyltransferase_3"/>
</dbReference>
<dbReference type="OrthoDB" id="290051at2"/>
<keyword evidence="4" id="KW-1185">Reference proteome</keyword>
<dbReference type="EMBL" id="FNAI01000008">
    <property type="protein sequence ID" value="SDE67052.1"/>
    <property type="molecule type" value="Genomic_DNA"/>
</dbReference>
<dbReference type="Proteomes" id="UP000199072">
    <property type="component" value="Unassembled WGS sequence"/>
</dbReference>
<dbReference type="GO" id="GO:0016020">
    <property type="term" value="C:membrane"/>
    <property type="evidence" value="ECO:0007669"/>
    <property type="project" value="TreeGrafter"/>
</dbReference>
<feature type="transmembrane region" description="Helical" evidence="1">
    <location>
        <begin position="90"/>
        <end position="110"/>
    </location>
</feature>
<feature type="transmembrane region" description="Helical" evidence="1">
    <location>
        <begin position="235"/>
        <end position="254"/>
    </location>
</feature>
<sequence>MKVHLLATPKPIFQSYIPTLNGIRAIAIIMVVMSHLRLSEDGFYYRIFSGDLGVNIFFVLSGFLITTLCLKEKIATGDLSLKKFYMRRILRILPLAYFFLIVVILLNFIFNLQIPAFQFLGAAFFILNLSYFRSHDLKPAIGHFWSLATEEQFYLILPPLLKISLKWFCIAILFIVFLLPILCLLQEQFSQINKGVLYAFTHILIKFQGIAVGCLFSITIFRYNNIIDITRTFKLVFNCLAIILIFALQFNFFYSINAVFVNLSVSILIAYIIVSNIMPAKDFIFLSLNNKVVSYVGILSYSIYIWQQLFTMHQPWEHSFSLGGSKLINVIVLAIVAYCSYNFLELKFLLLKKKYYTTQTNVK</sequence>
<feature type="transmembrane region" description="Helical" evidence="1">
    <location>
        <begin position="292"/>
        <end position="307"/>
    </location>
</feature>
<evidence type="ECO:0000313" key="3">
    <source>
        <dbReference type="EMBL" id="SDE67052.1"/>
    </source>
</evidence>
<organism evidence="3 4">
    <name type="scientific">Mucilaginibacter pineti</name>
    <dbReference type="NCBI Taxonomy" id="1391627"/>
    <lineage>
        <taxon>Bacteria</taxon>
        <taxon>Pseudomonadati</taxon>
        <taxon>Bacteroidota</taxon>
        <taxon>Sphingobacteriia</taxon>
        <taxon>Sphingobacteriales</taxon>
        <taxon>Sphingobacteriaceae</taxon>
        <taxon>Mucilaginibacter</taxon>
    </lineage>
</organism>
<gene>
    <name evidence="3" type="ORF">SAMN05216464_108157</name>
</gene>
<dbReference type="Pfam" id="PF01757">
    <property type="entry name" value="Acyl_transf_3"/>
    <property type="match status" value="1"/>
</dbReference>
<proteinExistence type="predicted"/>
<dbReference type="PANTHER" id="PTHR23028:SF53">
    <property type="entry name" value="ACYL_TRANSF_3 DOMAIN-CONTAINING PROTEIN"/>
    <property type="match status" value="1"/>
</dbReference>
<feature type="transmembrane region" description="Helical" evidence="1">
    <location>
        <begin position="116"/>
        <end position="132"/>
    </location>
</feature>
<feature type="transmembrane region" description="Helical" evidence="1">
    <location>
        <begin position="197"/>
        <end position="223"/>
    </location>
</feature>
<evidence type="ECO:0000256" key="1">
    <source>
        <dbReference type="SAM" id="Phobius"/>
    </source>
</evidence>
<evidence type="ECO:0000259" key="2">
    <source>
        <dbReference type="Pfam" id="PF01757"/>
    </source>
</evidence>
<evidence type="ECO:0000313" key="4">
    <source>
        <dbReference type="Proteomes" id="UP000199072"/>
    </source>
</evidence>
<feature type="transmembrane region" description="Helical" evidence="1">
    <location>
        <begin position="260"/>
        <end position="280"/>
    </location>
</feature>
<dbReference type="GO" id="GO:0000271">
    <property type="term" value="P:polysaccharide biosynthetic process"/>
    <property type="evidence" value="ECO:0007669"/>
    <property type="project" value="TreeGrafter"/>
</dbReference>
<dbReference type="GO" id="GO:0016747">
    <property type="term" value="F:acyltransferase activity, transferring groups other than amino-acyl groups"/>
    <property type="evidence" value="ECO:0007669"/>
    <property type="project" value="InterPro"/>
</dbReference>
<dbReference type="RefSeq" id="WP_091151052.1">
    <property type="nucleotide sequence ID" value="NZ_FNAI01000008.1"/>
</dbReference>
<keyword evidence="3" id="KW-0012">Acyltransferase</keyword>
<accession>A0A1G7ETX2</accession>
<feature type="domain" description="Acyltransferase 3" evidence="2">
    <location>
        <begin position="19"/>
        <end position="326"/>
    </location>
</feature>
<dbReference type="STRING" id="1391627.SAMN05216464_108157"/>
<feature type="transmembrane region" description="Helical" evidence="1">
    <location>
        <begin position="52"/>
        <end position="70"/>
    </location>
</feature>
<dbReference type="InterPro" id="IPR002656">
    <property type="entry name" value="Acyl_transf_3_dom"/>
</dbReference>
<reference evidence="3 4" key="1">
    <citation type="submission" date="2016-10" db="EMBL/GenBank/DDBJ databases">
        <authorList>
            <person name="de Groot N.N."/>
        </authorList>
    </citation>
    <scope>NUCLEOTIDE SEQUENCE [LARGE SCALE GENOMIC DNA]</scope>
    <source>
        <strain evidence="3 4">47C3B</strain>
    </source>
</reference>
<keyword evidence="1" id="KW-0472">Membrane</keyword>
<keyword evidence="1" id="KW-1133">Transmembrane helix</keyword>
<dbReference type="AlphaFoldDB" id="A0A1G7ETX2"/>
<dbReference type="PANTHER" id="PTHR23028">
    <property type="entry name" value="ACETYLTRANSFERASE"/>
    <property type="match status" value="1"/>
</dbReference>
<name>A0A1G7ETX2_9SPHI</name>
<dbReference type="GO" id="GO:0016787">
    <property type="term" value="F:hydrolase activity"/>
    <property type="evidence" value="ECO:0007669"/>
    <property type="project" value="UniProtKB-KW"/>
</dbReference>